<dbReference type="AlphaFoldDB" id="A0AAD1MF73"/>
<dbReference type="EMBL" id="AP022561">
    <property type="protein sequence ID" value="BBX10350.1"/>
    <property type="molecule type" value="Genomic_DNA"/>
</dbReference>
<accession>A0AAD1MF73</accession>
<keyword evidence="2" id="KW-1185">Reference proteome</keyword>
<evidence type="ECO:0000313" key="2">
    <source>
        <dbReference type="Proteomes" id="UP000467327"/>
    </source>
</evidence>
<sequence length="74" mass="7738">MDVPALRDAAPVDRFVGQFVAVDDRDGSIEVAEYLRGQQAAHAGTQNNGMVPDDGHPLLLAPGHLSMGRAAEAA</sequence>
<name>A0AAD1MF73_9MYCO</name>
<evidence type="ECO:0000313" key="1">
    <source>
        <dbReference type="EMBL" id="BBX10350.1"/>
    </source>
</evidence>
<dbReference type="KEGG" id="maic:MAIC_51530"/>
<organism evidence="1 2">
    <name type="scientific">Mycolicibacterium aichiense</name>
    <dbReference type="NCBI Taxonomy" id="1799"/>
    <lineage>
        <taxon>Bacteria</taxon>
        <taxon>Bacillati</taxon>
        <taxon>Actinomycetota</taxon>
        <taxon>Actinomycetes</taxon>
        <taxon>Mycobacteriales</taxon>
        <taxon>Mycobacteriaceae</taxon>
        <taxon>Mycolicibacterium</taxon>
    </lineage>
</organism>
<gene>
    <name evidence="1" type="ORF">MAIC_51530</name>
</gene>
<protein>
    <submittedName>
        <fullName evidence="1">Uncharacterized protein</fullName>
    </submittedName>
</protein>
<proteinExistence type="predicted"/>
<reference evidence="1 2" key="1">
    <citation type="journal article" date="2019" name="Emerg. Microbes Infect.">
        <title>Comprehensive subspecies identification of 175 nontuberculous mycobacteria species based on 7547 genomic profiles.</title>
        <authorList>
            <person name="Matsumoto Y."/>
            <person name="Kinjo T."/>
            <person name="Motooka D."/>
            <person name="Nabeya D."/>
            <person name="Jung N."/>
            <person name="Uechi K."/>
            <person name="Horii T."/>
            <person name="Iida T."/>
            <person name="Fujita J."/>
            <person name="Nakamura S."/>
        </authorList>
    </citation>
    <scope>NUCLEOTIDE SEQUENCE [LARGE SCALE GENOMIC DNA]</scope>
    <source>
        <strain evidence="1 2">JCM 6376</strain>
    </source>
</reference>
<dbReference type="Proteomes" id="UP000467327">
    <property type="component" value="Chromosome"/>
</dbReference>